<dbReference type="Proteomes" id="UP000249218">
    <property type="component" value="Unassembled WGS sequence"/>
</dbReference>
<sequence>MDSIDLLAREDEFKKLNKQLEKKTESLMKEIENAMQKQDFFAEFSPNLTLSPVHTIKKHSCESHRPRPLSPPPPKSILKKKKLFQSPDLNQLSGKLENGTTNSDSTTNNEVEVKSLNVCNCCANDKQSGSRVGGDEEFLYAFVSVNVKDNVLPQSFLKDRPTVENVCKFLSSKVKLMQEQIDRLQGMLDKRASQCDGHLRQLAELEGERMSLMTKTNNMKAITADMKAKNMLLDAKLNEKERQYKEQRNETDRLSCELKRCQIKCNSCNSVEAKSAAQQETIDNLRQQIDILKRSEKDFRESSRSLSASHQGAICRLEAHIKQLNTRSDRQMALIDNLRRQHVLLTTEAALKSLEKDYCHYLNQEFD</sequence>
<reference evidence="3 4" key="1">
    <citation type="journal article" date="2017" name="BMC Biol.">
        <title>Genomic innovations, transcriptional plasticity and gene loss underlying the evolution and divergence of two highly polyphagous and invasive Helicoverpa pest species.</title>
        <authorList>
            <person name="Pearce S.L."/>
            <person name="Clarke D.F."/>
            <person name="East P.D."/>
            <person name="Elfekih S."/>
            <person name="Gordon K.H."/>
            <person name="Jermiin L.S."/>
            <person name="McGaughran A."/>
            <person name="Oakeshott J.G."/>
            <person name="Papanikolaou A."/>
            <person name="Perera O.P."/>
            <person name="Rane R.V."/>
            <person name="Richards S."/>
            <person name="Tay W.T."/>
            <person name="Walsh T.K."/>
            <person name="Anderson A."/>
            <person name="Anderson C.J."/>
            <person name="Asgari S."/>
            <person name="Board P.G."/>
            <person name="Bretschneider A."/>
            <person name="Campbell P.M."/>
            <person name="Chertemps T."/>
            <person name="Christeller J.T."/>
            <person name="Coppin C.W."/>
            <person name="Downes S.J."/>
            <person name="Duan G."/>
            <person name="Farnsworth C.A."/>
            <person name="Good R.T."/>
            <person name="Han L.B."/>
            <person name="Han Y.C."/>
            <person name="Hatje K."/>
            <person name="Horne I."/>
            <person name="Huang Y.P."/>
            <person name="Hughes D.S."/>
            <person name="Jacquin-Joly E."/>
            <person name="James W."/>
            <person name="Jhangiani S."/>
            <person name="Kollmar M."/>
            <person name="Kuwar S.S."/>
            <person name="Li S."/>
            <person name="Liu N.Y."/>
            <person name="Maibeche M.T."/>
            <person name="Miller J.R."/>
            <person name="Montagne N."/>
            <person name="Perry T."/>
            <person name="Qu J."/>
            <person name="Song S.V."/>
            <person name="Sutton G.G."/>
            <person name="Vogel H."/>
            <person name="Walenz B.P."/>
            <person name="Xu W."/>
            <person name="Zhang H.J."/>
            <person name="Zou Z."/>
            <person name="Batterham P."/>
            <person name="Edwards O.R."/>
            <person name="Feyereisen R."/>
            <person name="Gibbs R.A."/>
            <person name="Heckel D.G."/>
            <person name="McGrath A."/>
            <person name="Robin C."/>
            <person name="Scherer S.E."/>
            <person name="Worley K.C."/>
            <person name="Wu Y.D."/>
        </authorList>
    </citation>
    <scope>NUCLEOTIDE SEQUENCE [LARGE SCALE GENOMIC DNA]</scope>
    <source>
        <strain evidence="3">Harm_GR_Male_#8</strain>
        <tissue evidence="3">Whole organism</tissue>
    </source>
</reference>
<dbReference type="OrthoDB" id="269872at2759"/>
<feature type="region of interest" description="Disordered" evidence="2">
    <location>
        <begin position="56"/>
        <end position="78"/>
    </location>
</feature>
<protein>
    <recommendedName>
        <fullName evidence="5">Testis-expressed sequence 9 protein</fullName>
    </recommendedName>
</protein>
<keyword evidence="1" id="KW-0175">Coiled coil</keyword>
<keyword evidence="4" id="KW-1185">Reference proteome</keyword>
<feature type="coiled-coil region" evidence="1">
    <location>
        <begin position="10"/>
        <end position="37"/>
    </location>
</feature>
<feature type="coiled-coil region" evidence="1">
    <location>
        <begin position="230"/>
        <end position="341"/>
    </location>
</feature>
<evidence type="ECO:0000256" key="2">
    <source>
        <dbReference type="SAM" id="MobiDB-lite"/>
    </source>
</evidence>
<organism evidence="3 4">
    <name type="scientific">Helicoverpa armigera</name>
    <name type="common">Cotton bollworm</name>
    <name type="synonym">Heliothis armigera</name>
    <dbReference type="NCBI Taxonomy" id="29058"/>
    <lineage>
        <taxon>Eukaryota</taxon>
        <taxon>Metazoa</taxon>
        <taxon>Ecdysozoa</taxon>
        <taxon>Arthropoda</taxon>
        <taxon>Hexapoda</taxon>
        <taxon>Insecta</taxon>
        <taxon>Pterygota</taxon>
        <taxon>Neoptera</taxon>
        <taxon>Endopterygota</taxon>
        <taxon>Lepidoptera</taxon>
        <taxon>Glossata</taxon>
        <taxon>Ditrysia</taxon>
        <taxon>Noctuoidea</taxon>
        <taxon>Noctuidae</taxon>
        <taxon>Heliothinae</taxon>
        <taxon>Helicoverpa</taxon>
    </lineage>
</organism>
<gene>
    <name evidence="3" type="primary">HaOG202602</name>
    <name evidence="3" type="ORF">B5X24_HaOG202602</name>
</gene>
<evidence type="ECO:0000313" key="4">
    <source>
        <dbReference type="Proteomes" id="UP000249218"/>
    </source>
</evidence>
<evidence type="ECO:0008006" key="5">
    <source>
        <dbReference type="Google" id="ProtNLM"/>
    </source>
</evidence>
<proteinExistence type="predicted"/>
<evidence type="ECO:0000256" key="1">
    <source>
        <dbReference type="SAM" id="Coils"/>
    </source>
</evidence>
<evidence type="ECO:0000313" key="3">
    <source>
        <dbReference type="EMBL" id="PZC78067.1"/>
    </source>
</evidence>
<accession>A0A2W1BXV7</accession>
<name>A0A2W1BXV7_HELAM</name>
<dbReference type="EMBL" id="KZ149912">
    <property type="protein sequence ID" value="PZC78067.1"/>
    <property type="molecule type" value="Genomic_DNA"/>
</dbReference>
<dbReference type="AlphaFoldDB" id="A0A2W1BXV7"/>